<dbReference type="EMBL" id="CP046522">
    <property type="protein sequence ID" value="QGU94046.1"/>
    <property type="molecule type" value="Genomic_DNA"/>
</dbReference>
<proteinExistence type="predicted"/>
<evidence type="ECO:0000313" key="1">
    <source>
        <dbReference type="EMBL" id="QGU94046.1"/>
    </source>
</evidence>
<evidence type="ECO:0000313" key="2">
    <source>
        <dbReference type="Proteomes" id="UP000422764"/>
    </source>
</evidence>
<dbReference type="Proteomes" id="UP000422764">
    <property type="component" value="Chromosome"/>
</dbReference>
<organism evidence="1 2">
    <name type="scientific">Clostridium bovifaecis</name>
    <dbReference type="NCBI Taxonomy" id="2184719"/>
    <lineage>
        <taxon>Bacteria</taxon>
        <taxon>Bacillati</taxon>
        <taxon>Bacillota</taxon>
        <taxon>Clostridia</taxon>
        <taxon>Eubacteriales</taxon>
        <taxon>Clostridiaceae</taxon>
        <taxon>Clostridium</taxon>
    </lineage>
</organism>
<sequence length="42" mass="4653">MIINKDKIAALEVAMRQIEKQFGKGAIMKLGSNISFSTLCRP</sequence>
<evidence type="ECO:0008006" key="3">
    <source>
        <dbReference type="Google" id="ProtNLM"/>
    </source>
</evidence>
<reference evidence="1 2" key="1">
    <citation type="submission" date="2019-12" db="EMBL/GenBank/DDBJ databases">
        <title>Genome sequenceing of Clostridium bovifaecis.</title>
        <authorList>
            <person name="Yao Y."/>
        </authorList>
    </citation>
    <scope>NUCLEOTIDE SEQUENCE [LARGE SCALE GENOMIC DNA]</scope>
    <source>
        <strain evidence="1 2">BXX</strain>
    </source>
</reference>
<name>A0A6I6ETC8_9CLOT</name>
<keyword evidence="2" id="KW-1185">Reference proteome</keyword>
<gene>
    <name evidence="1" type="ORF">GOM49_01855</name>
</gene>
<accession>A0A6I6ETC8</accession>
<dbReference type="AlphaFoldDB" id="A0A6I6ETC8"/>
<protein>
    <recommendedName>
        <fullName evidence="3">DNA recombination/repair protein RecA</fullName>
    </recommendedName>
</protein>